<keyword evidence="2" id="KW-0812">Transmembrane</keyword>
<evidence type="ECO:0000256" key="5">
    <source>
        <dbReference type="SAM" id="MobiDB-lite"/>
    </source>
</evidence>
<gene>
    <name evidence="7" type="ORF">A7A09_014360</name>
</gene>
<feature type="compositionally biased region" description="Low complexity" evidence="5">
    <location>
        <begin position="96"/>
        <end position="105"/>
    </location>
</feature>
<feature type="domain" description="TonB C-terminal" evidence="6">
    <location>
        <begin position="222"/>
        <end position="313"/>
    </location>
</feature>
<evidence type="ECO:0000256" key="1">
    <source>
        <dbReference type="ARBA" id="ARBA00004167"/>
    </source>
</evidence>
<dbReference type="Gene3D" id="3.30.1150.10">
    <property type="match status" value="1"/>
</dbReference>
<dbReference type="InterPro" id="IPR006260">
    <property type="entry name" value="TonB/TolA_C"/>
</dbReference>
<dbReference type="Proteomes" id="UP000238137">
    <property type="component" value="Unassembled WGS sequence"/>
</dbReference>
<reference evidence="7" key="1">
    <citation type="submission" date="2018-05" db="EMBL/GenBank/DDBJ databases">
        <title>Reclassification of Methylarcula marina and Methylarcula terricola as Paracoccus methylarcula sp.nov., comb.nov. and Paracoccus terricola comb.nov.</title>
        <authorList>
            <person name="Shmareva M.N."/>
            <person name="Doronina N.V."/>
            <person name="Vasilenko O.V."/>
            <person name="Tarlachkov S.V."/>
            <person name="Trotsenko Y.A."/>
        </authorList>
    </citation>
    <scope>NUCLEOTIDE SEQUENCE [LARGE SCALE GENOMIC DNA]</scope>
    <source>
        <strain evidence="7">VKM B-2159</strain>
    </source>
</reference>
<dbReference type="GO" id="GO:0055085">
    <property type="term" value="P:transmembrane transport"/>
    <property type="evidence" value="ECO:0007669"/>
    <property type="project" value="InterPro"/>
</dbReference>
<evidence type="ECO:0000256" key="3">
    <source>
        <dbReference type="ARBA" id="ARBA00022989"/>
    </source>
</evidence>
<evidence type="ECO:0000256" key="2">
    <source>
        <dbReference type="ARBA" id="ARBA00022692"/>
    </source>
</evidence>
<protein>
    <submittedName>
        <fullName evidence="7">TonB family protein</fullName>
    </submittedName>
</protein>
<feature type="compositionally biased region" description="Basic and acidic residues" evidence="5">
    <location>
        <begin position="137"/>
        <end position="176"/>
    </location>
</feature>
<dbReference type="RefSeq" id="WP_106692056.1">
    <property type="nucleotide sequence ID" value="NZ_PXNQ02000009.1"/>
</dbReference>
<dbReference type="PROSITE" id="PS52015">
    <property type="entry name" value="TONB_CTD"/>
    <property type="match status" value="1"/>
</dbReference>
<feature type="compositionally biased region" description="Low complexity" evidence="5">
    <location>
        <begin position="177"/>
        <end position="193"/>
    </location>
</feature>
<dbReference type="NCBIfam" id="TIGR01352">
    <property type="entry name" value="tonB_Cterm"/>
    <property type="match status" value="1"/>
</dbReference>
<dbReference type="AlphaFoldDB" id="A0A3R7NWL2"/>
<comment type="caution">
    <text evidence="7">The sequence shown here is derived from an EMBL/GenBank/DDBJ whole genome shotgun (WGS) entry which is preliminary data.</text>
</comment>
<evidence type="ECO:0000259" key="6">
    <source>
        <dbReference type="PROSITE" id="PS52015"/>
    </source>
</evidence>
<comment type="subcellular location">
    <subcellularLocation>
        <location evidence="1">Membrane</location>
        <topology evidence="1">Single-pass membrane protein</topology>
    </subcellularLocation>
</comment>
<proteinExistence type="predicted"/>
<keyword evidence="3" id="KW-1133">Transmembrane helix</keyword>
<dbReference type="InterPro" id="IPR037682">
    <property type="entry name" value="TonB_C"/>
</dbReference>
<dbReference type="GO" id="GO:0016020">
    <property type="term" value="C:membrane"/>
    <property type="evidence" value="ECO:0007669"/>
    <property type="project" value="UniProtKB-SubCell"/>
</dbReference>
<evidence type="ECO:0000313" key="8">
    <source>
        <dbReference type="Proteomes" id="UP000238137"/>
    </source>
</evidence>
<dbReference type="EMBL" id="PXNQ02000009">
    <property type="protein sequence ID" value="RNF33676.1"/>
    <property type="molecule type" value="Genomic_DNA"/>
</dbReference>
<accession>A0A3R7NWL2</accession>
<feature type="region of interest" description="Disordered" evidence="5">
    <location>
        <begin position="41"/>
        <end position="221"/>
    </location>
</feature>
<dbReference type="SUPFAM" id="SSF74653">
    <property type="entry name" value="TolA/TonB C-terminal domain"/>
    <property type="match status" value="1"/>
</dbReference>
<organism evidence="7 8">
    <name type="scientific">Paracoccus methylarcula</name>
    <dbReference type="NCBI Taxonomy" id="72022"/>
    <lineage>
        <taxon>Bacteria</taxon>
        <taxon>Pseudomonadati</taxon>
        <taxon>Pseudomonadota</taxon>
        <taxon>Alphaproteobacteria</taxon>
        <taxon>Rhodobacterales</taxon>
        <taxon>Paracoccaceae</taxon>
        <taxon>Paracoccus</taxon>
    </lineage>
</organism>
<keyword evidence="8" id="KW-1185">Reference proteome</keyword>
<sequence length="313" mass="32710">MASAQKWEIAGFVTIAVALHVSAAAVLLPERIAMGAALPAPPAPVSAGSGDMSELIEQWENPPETASEPEMTEPEEIAAPEIEQPTPDAAPDRAPEVPQAPAAPELSAARPNLPETPEPQPELVKPELPELQSFEPPEIKSELALDSSTRPDRKPARTKPEPKREVQRQAEPKREPAPQQQAAKPQPQRQPATQGGGAGGNSSVRAAGGGSAGMSAQQRASLLSQWAQQIKACFARKAGTVKPTGRGGQVTLHVTIGSNGVVQGLGLAGSSGDSAVDQAAVRVAQRIRRCPAAPAGLNLSSQTFKQPYTVPRR</sequence>
<keyword evidence="4" id="KW-0472">Membrane</keyword>
<dbReference type="Pfam" id="PF03544">
    <property type="entry name" value="TonB_C"/>
    <property type="match status" value="1"/>
</dbReference>
<name>A0A3R7NWL2_9RHOB</name>
<evidence type="ECO:0000256" key="4">
    <source>
        <dbReference type="ARBA" id="ARBA00023136"/>
    </source>
</evidence>
<evidence type="ECO:0000313" key="7">
    <source>
        <dbReference type="EMBL" id="RNF33676.1"/>
    </source>
</evidence>